<feature type="transmembrane region" description="Helical" evidence="1">
    <location>
        <begin position="40"/>
        <end position="60"/>
    </location>
</feature>
<evidence type="ECO:0000256" key="1">
    <source>
        <dbReference type="SAM" id="Phobius"/>
    </source>
</evidence>
<keyword evidence="3" id="KW-1185">Reference proteome</keyword>
<organism evidence="2 3">
    <name type="scientific">Aequorivita ciconiae</name>
    <dbReference type="NCBI Taxonomy" id="2494375"/>
    <lineage>
        <taxon>Bacteria</taxon>
        <taxon>Pseudomonadati</taxon>
        <taxon>Bacteroidota</taxon>
        <taxon>Flavobacteriia</taxon>
        <taxon>Flavobacteriales</taxon>
        <taxon>Flavobacteriaceae</taxon>
        <taxon>Aequorivita</taxon>
    </lineage>
</organism>
<dbReference type="KEGG" id="aev:EI546_04085"/>
<protein>
    <recommendedName>
        <fullName evidence="4">DUF4870 domain-containing protein</fullName>
    </recommendedName>
</protein>
<dbReference type="OrthoDB" id="6400719at2"/>
<keyword evidence="1" id="KW-1133">Transmembrane helix</keyword>
<dbReference type="EMBL" id="CP034951">
    <property type="protein sequence ID" value="QAA80956.1"/>
    <property type="molecule type" value="Genomic_DNA"/>
</dbReference>
<sequence>MSNTIPGKSTALIAYAPFVGFFIAFFINQDKKDSFATWHIKNMFGIFLFFIASLVIQSSIDFTIGDIVWAICFILWIYCWIQAFLGKERGIPFLSEKFQEWFTFLN</sequence>
<keyword evidence="1" id="KW-0812">Transmembrane</keyword>
<dbReference type="Proteomes" id="UP000285517">
    <property type="component" value="Chromosome"/>
</dbReference>
<feature type="transmembrane region" description="Helical" evidence="1">
    <location>
        <begin position="66"/>
        <end position="85"/>
    </location>
</feature>
<dbReference type="AlphaFoldDB" id="A0A410G109"/>
<proteinExistence type="predicted"/>
<name>A0A410G109_9FLAO</name>
<keyword evidence="1" id="KW-0472">Membrane</keyword>
<reference evidence="2 3" key="1">
    <citation type="submission" date="2019-01" db="EMBL/GenBank/DDBJ databases">
        <title>Complete genome sequencing of Aequorivita sp. H23M31.</title>
        <authorList>
            <person name="Bae J.-W."/>
        </authorList>
    </citation>
    <scope>NUCLEOTIDE SEQUENCE [LARGE SCALE GENOMIC DNA]</scope>
    <source>
        <strain evidence="2 3">H23M31</strain>
    </source>
</reference>
<evidence type="ECO:0008006" key="4">
    <source>
        <dbReference type="Google" id="ProtNLM"/>
    </source>
</evidence>
<accession>A0A410G109</accession>
<feature type="transmembrane region" description="Helical" evidence="1">
    <location>
        <begin position="12"/>
        <end position="28"/>
    </location>
</feature>
<evidence type="ECO:0000313" key="3">
    <source>
        <dbReference type="Proteomes" id="UP000285517"/>
    </source>
</evidence>
<gene>
    <name evidence="2" type="ORF">EI546_04085</name>
</gene>
<evidence type="ECO:0000313" key="2">
    <source>
        <dbReference type="EMBL" id="QAA80956.1"/>
    </source>
</evidence>
<dbReference type="RefSeq" id="WP_128249349.1">
    <property type="nucleotide sequence ID" value="NZ_CP034951.1"/>
</dbReference>